<keyword evidence="9" id="KW-1185">Reference proteome</keyword>
<dbReference type="InterPro" id="IPR007219">
    <property type="entry name" value="XnlR_reg_dom"/>
</dbReference>
<reference evidence="8 9" key="1">
    <citation type="submission" date="2024-07" db="EMBL/GenBank/DDBJ databases">
        <title>Section-level genome sequencing and comparative genomics of Aspergillus sections Usti and Cavernicolus.</title>
        <authorList>
            <consortium name="Lawrence Berkeley National Laboratory"/>
            <person name="Nybo J.L."/>
            <person name="Vesth T.C."/>
            <person name="Theobald S."/>
            <person name="Frisvad J.C."/>
            <person name="Larsen T.O."/>
            <person name="Kjaerboelling I."/>
            <person name="Rothschild-Mancinelli K."/>
            <person name="Lyhne E.K."/>
            <person name="Kogle M.E."/>
            <person name="Barry K."/>
            <person name="Clum A."/>
            <person name="Na H."/>
            <person name="Ledsgaard L."/>
            <person name="Lin J."/>
            <person name="Lipzen A."/>
            <person name="Kuo A."/>
            <person name="Riley R."/>
            <person name="Mondo S."/>
            <person name="LaButti K."/>
            <person name="Haridas S."/>
            <person name="Pangalinan J."/>
            <person name="Salamov A.A."/>
            <person name="Simmons B.A."/>
            <person name="Magnuson J.K."/>
            <person name="Chen J."/>
            <person name="Drula E."/>
            <person name="Henrissat B."/>
            <person name="Wiebenga A."/>
            <person name="Lubbers R.J."/>
            <person name="Gomes A.C."/>
            <person name="Makela M.R."/>
            <person name="Stajich J."/>
            <person name="Grigoriev I.V."/>
            <person name="Mortensen U.H."/>
            <person name="De vries R.P."/>
            <person name="Baker S.E."/>
            <person name="Andersen M.R."/>
        </authorList>
    </citation>
    <scope>NUCLEOTIDE SEQUENCE [LARGE SCALE GENOMIC DNA]</scope>
    <source>
        <strain evidence="8 9">CBS 600.67</strain>
    </source>
</reference>
<evidence type="ECO:0000313" key="9">
    <source>
        <dbReference type="Proteomes" id="UP001610335"/>
    </source>
</evidence>
<keyword evidence="3" id="KW-0238">DNA-binding</keyword>
<dbReference type="PROSITE" id="PS00463">
    <property type="entry name" value="ZN2_CY6_FUNGAL_1"/>
    <property type="match status" value="1"/>
</dbReference>
<keyword evidence="4" id="KW-0804">Transcription</keyword>
<keyword evidence="2" id="KW-0805">Transcription regulation</keyword>
<dbReference type="InterPro" id="IPR051127">
    <property type="entry name" value="Fungal_SecMet_Regulators"/>
</dbReference>
<evidence type="ECO:0000313" key="8">
    <source>
        <dbReference type="EMBL" id="KAL2826872.1"/>
    </source>
</evidence>
<name>A0ABR4IJ42_9EURO</name>
<dbReference type="SUPFAM" id="SSF57701">
    <property type="entry name" value="Zn2/Cys6 DNA-binding domain"/>
    <property type="match status" value="1"/>
</dbReference>
<evidence type="ECO:0000256" key="2">
    <source>
        <dbReference type="ARBA" id="ARBA00023015"/>
    </source>
</evidence>
<protein>
    <submittedName>
        <fullName evidence="8">Zn(II)2Cys6 transcription factor</fullName>
    </submittedName>
</protein>
<feature type="domain" description="Zn(2)-C6 fungal-type" evidence="7">
    <location>
        <begin position="21"/>
        <end position="50"/>
    </location>
</feature>
<dbReference type="Pfam" id="PF04082">
    <property type="entry name" value="Fungal_trans"/>
    <property type="match status" value="1"/>
</dbReference>
<evidence type="ECO:0000256" key="4">
    <source>
        <dbReference type="ARBA" id="ARBA00023163"/>
    </source>
</evidence>
<dbReference type="InterPro" id="IPR001138">
    <property type="entry name" value="Zn2Cys6_DnaBD"/>
</dbReference>
<evidence type="ECO:0000256" key="3">
    <source>
        <dbReference type="ARBA" id="ARBA00023125"/>
    </source>
</evidence>
<evidence type="ECO:0000256" key="1">
    <source>
        <dbReference type="ARBA" id="ARBA00022723"/>
    </source>
</evidence>
<keyword evidence="5" id="KW-0539">Nucleus</keyword>
<comment type="caution">
    <text evidence="8">The sequence shown here is derived from an EMBL/GenBank/DDBJ whole genome shotgun (WGS) entry which is preliminary data.</text>
</comment>
<gene>
    <name evidence="8" type="ORF">BDW59DRAFT_160759</name>
</gene>
<dbReference type="PROSITE" id="PS50048">
    <property type="entry name" value="ZN2_CY6_FUNGAL_2"/>
    <property type="match status" value="1"/>
</dbReference>
<accession>A0ABR4IJ42</accession>
<dbReference type="SMART" id="SM00906">
    <property type="entry name" value="Fungal_trans"/>
    <property type="match status" value="1"/>
</dbReference>
<sequence length="751" mass="83942">MTLAEHQVARRRQKRTQVARACDECRLRRRKCDNKVPCSNCTAKGRECSSSGAPKASTLTQASDEIEWLKQRVRQLEAELEQRSDQRNNPPTPIGSSSPSQVSSYSRNNAGYGYGYGDSRALKKYWAGIQLRPARSSNDAWLGSSSLHSFIQRLSVFLSIKLQETHTTLHLLPISASDSKLLDMPAAASDADPVRRLMSSTGELSTTGVYLSPIQEEYFINLFWQTYHTSLSAILDETQFKAHYQSLWVAGGKERRQSALVDIIIAMCMQYGISALPLDTQGILVEGKDALVAGRWHYWRGQTLLTYELESPSISTLQCHMLCAVYLCGGSFHNMMDNAVGQAVRTAYTLGLHIEPPSSMSNKDREMRRRLWWAVYLMDSKAGMKLGRPFMLHDSHIMPQLPSDSFAAARASGSAFTPISDQSTWLSFNLHQTTLYMKARAAYTSFYGQDLHLRDNQTLWDDPHALQVSAEVLTHHIQALHEWTDNVPSALKLKRQNNGTSLSTDGTRLSIEQFAPLWLQRQRVLLELTYHHLSVNLYRPLISFSAKPPPGSRAEAVAIRCASHAIMLSCITQQVLAESSILDGWHEAFHYQWNAAMTLVAFVVVYPHASLTAQARSAIDLAVTVFDNFGAKFAVAANAAKIVRDLCVKVDLLAKYSQESQSQYDHSQGLEGIPMDDSLNVSQGFDFDNNNNISSIGTPGDGNFDSVQNLMTAPELDLFDMAVDLDFWNSLDTLWPERDDFSKFQTEVSAV</sequence>
<dbReference type="Pfam" id="PF00172">
    <property type="entry name" value="Zn_clus"/>
    <property type="match status" value="1"/>
</dbReference>
<feature type="region of interest" description="Disordered" evidence="6">
    <location>
        <begin position="79"/>
        <end position="104"/>
    </location>
</feature>
<dbReference type="Gene3D" id="4.10.240.10">
    <property type="entry name" value="Zn(2)-C6 fungal-type DNA-binding domain"/>
    <property type="match status" value="1"/>
</dbReference>
<evidence type="ECO:0000256" key="5">
    <source>
        <dbReference type="ARBA" id="ARBA00023242"/>
    </source>
</evidence>
<evidence type="ECO:0000256" key="6">
    <source>
        <dbReference type="SAM" id="MobiDB-lite"/>
    </source>
</evidence>
<dbReference type="Proteomes" id="UP001610335">
    <property type="component" value="Unassembled WGS sequence"/>
</dbReference>
<dbReference type="PANTHER" id="PTHR47424">
    <property type="entry name" value="REGULATORY PROTEIN GAL4"/>
    <property type="match status" value="1"/>
</dbReference>
<dbReference type="PANTHER" id="PTHR47424:SF12">
    <property type="entry name" value="TRANSCRIPTION FACTOR ASQA"/>
    <property type="match status" value="1"/>
</dbReference>
<dbReference type="CDD" id="cd00067">
    <property type="entry name" value="GAL4"/>
    <property type="match status" value="1"/>
</dbReference>
<proteinExistence type="predicted"/>
<dbReference type="CDD" id="cd12148">
    <property type="entry name" value="fungal_TF_MHR"/>
    <property type="match status" value="1"/>
</dbReference>
<keyword evidence="1" id="KW-0479">Metal-binding</keyword>
<evidence type="ECO:0000259" key="7">
    <source>
        <dbReference type="PROSITE" id="PS50048"/>
    </source>
</evidence>
<dbReference type="SMART" id="SM00066">
    <property type="entry name" value="GAL4"/>
    <property type="match status" value="1"/>
</dbReference>
<dbReference type="InterPro" id="IPR036864">
    <property type="entry name" value="Zn2-C6_fun-type_DNA-bd_sf"/>
</dbReference>
<dbReference type="EMBL" id="JBFXLS010000028">
    <property type="protein sequence ID" value="KAL2826872.1"/>
    <property type="molecule type" value="Genomic_DNA"/>
</dbReference>
<organism evidence="8 9">
    <name type="scientific">Aspergillus cavernicola</name>
    <dbReference type="NCBI Taxonomy" id="176166"/>
    <lineage>
        <taxon>Eukaryota</taxon>
        <taxon>Fungi</taxon>
        <taxon>Dikarya</taxon>
        <taxon>Ascomycota</taxon>
        <taxon>Pezizomycotina</taxon>
        <taxon>Eurotiomycetes</taxon>
        <taxon>Eurotiomycetidae</taxon>
        <taxon>Eurotiales</taxon>
        <taxon>Aspergillaceae</taxon>
        <taxon>Aspergillus</taxon>
        <taxon>Aspergillus subgen. Nidulantes</taxon>
    </lineage>
</organism>